<evidence type="ECO:0000313" key="4">
    <source>
        <dbReference type="Proteomes" id="UP001295444"/>
    </source>
</evidence>
<dbReference type="CDD" id="cd00057">
    <property type="entry name" value="FA58C"/>
    <property type="match status" value="2"/>
</dbReference>
<keyword evidence="4" id="KW-1185">Reference proteome</keyword>
<dbReference type="PROSITE" id="PS50022">
    <property type="entry name" value="FA58C_3"/>
    <property type="match status" value="2"/>
</dbReference>
<dbReference type="Gene3D" id="2.60.120.260">
    <property type="entry name" value="Galactose-binding domain-like"/>
    <property type="match status" value="2"/>
</dbReference>
<dbReference type="EMBL" id="OW240920">
    <property type="protein sequence ID" value="CAH2315935.1"/>
    <property type="molecule type" value="Genomic_DNA"/>
</dbReference>
<dbReference type="GO" id="GO:0005886">
    <property type="term" value="C:plasma membrane"/>
    <property type="evidence" value="ECO:0007669"/>
    <property type="project" value="TreeGrafter"/>
</dbReference>
<dbReference type="GO" id="GO:0038023">
    <property type="term" value="F:signaling receptor activity"/>
    <property type="evidence" value="ECO:0007669"/>
    <property type="project" value="TreeGrafter"/>
</dbReference>
<dbReference type="SMART" id="SM00231">
    <property type="entry name" value="FA58C"/>
    <property type="match status" value="1"/>
</dbReference>
<evidence type="ECO:0000256" key="1">
    <source>
        <dbReference type="ARBA" id="ARBA00023157"/>
    </source>
</evidence>
<dbReference type="PANTHER" id="PTHR46806">
    <property type="entry name" value="F5/8 TYPE C DOMAIN-CONTAINING PROTEIN"/>
    <property type="match status" value="1"/>
</dbReference>
<proteinExistence type="predicted"/>
<protein>
    <submittedName>
        <fullName evidence="3">Coagulation factor VIII-like</fullName>
    </submittedName>
</protein>
<dbReference type="PANTHER" id="PTHR46806:SF7">
    <property type="entry name" value="COAGULATION FACTOR VIII"/>
    <property type="match status" value="1"/>
</dbReference>
<organism evidence="3 4">
    <name type="scientific">Pelobates cultripes</name>
    <name type="common">Western spadefoot toad</name>
    <dbReference type="NCBI Taxonomy" id="61616"/>
    <lineage>
        <taxon>Eukaryota</taxon>
        <taxon>Metazoa</taxon>
        <taxon>Chordata</taxon>
        <taxon>Craniata</taxon>
        <taxon>Vertebrata</taxon>
        <taxon>Euteleostomi</taxon>
        <taxon>Amphibia</taxon>
        <taxon>Batrachia</taxon>
        <taxon>Anura</taxon>
        <taxon>Pelobatoidea</taxon>
        <taxon>Pelobatidae</taxon>
        <taxon>Pelobates</taxon>
    </lineage>
</organism>
<evidence type="ECO:0000313" key="3">
    <source>
        <dbReference type="EMBL" id="CAH2315935.1"/>
    </source>
</evidence>
<gene>
    <name evidence="3" type="ORF">PECUL_23A057573</name>
</gene>
<feature type="domain" description="F5/8 type C" evidence="2">
    <location>
        <begin position="186"/>
        <end position="288"/>
    </location>
</feature>
<sequence>MVPQSSGLWRVESEGEQQNIGMRALYLVYNTRCRQPLGLSSGKIKNAQISASGHYGSWFPALARLGNSGSINAWSVETMNSWIQVDLLTPTLIHEIHTQGARQHLLSLYISQFVVSYSLDGKLWIKYQGNARGSQMVFFGNVDSSTVRENIFDPPIIARFLRLYPTHAGVRSALRMELFGCDITSCSLPLGLQRGDVTPQQFSASSYLKSMFSSWFPNLARLHQQGRVNAWRPQVDKSGEWLQLDIGYPMKVTGVVIQGARSAFTPMYVTHFSLSFSSDGHVWDVVQDPEGYHKDAARPGAGAEREIQYRWVGRAATSLARQQHQALPRPTWILKLLDDPFDLKLPAEKADLTTLESHCCSVDTTGTTPKGLGVDHLRFHLGTRLQDPYQQLQFPKLEDNERQPCNCGVKTYEEGFSQHFLSVLVAEELSICAVLSIEPVKKDIRHTTVKGLQSCREYEQNGFLEQGENNESEEEDGFIEKDISEYSQEDDYPSNENLHMYPHVHEDWNNQIINLNSVQFTDLGEDLFLHEMTTDAVNVALSVCSSSEHMDCSEEEHEQWERMQAFSGYEKRY</sequence>
<dbReference type="Proteomes" id="UP001295444">
    <property type="component" value="Chromosome 09"/>
</dbReference>
<dbReference type="PROSITE" id="PS01286">
    <property type="entry name" value="FA58C_2"/>
    <property type="match status" value="1"/>
</dbReference>
<dbReference type="PROSITE" id="PS01285">
    <property type="entry name" value="FA58C_1"/>
    <property type="match status" value="2"/>
</dbReference>
<dbReference type="InterPro" id="IPR050633">
    <property type="entry name" value="Neuropilin_MCO_CoagFactor"/>
</dbReference>
<dbReference type="SUPFAM" id="SSF49785">
    <property type="entry name" value="Galactose-binding domain-like"/>
    <property type="match status" value="2"/>
</dbReference>
<evidence type="ECO:0000259" key="2">
    <source>
        <dbReference type="PROSITE" id="PS50022"/>
    </source>
</evidence>
<dbReference type="InterPro" id="IPR008979">
    <property type="entry name" value="Galactose-bd-like_sf"/>
</dbReference>
<dbReference type="FunFam" id="2.60.120.260:FF:000002">
    <property type="entry name" value="Coagulation factor VIII"/>
    <property type="match status" value="1"/>
</dbReference>
<dbReference type="AlphaFoldDB" id="A0AAD1WP82"/>
<feature type="domain" description="F5/8 type C" evidence="2">
    <location>
        <begin position="33"/>
        <end position="181"/>
    </location>
</feature>
<dbReference type="InterPro" id="IPR000421">
    <property type="entry name" value="FA58C"/>
</dbReference>
<accession>A0AAD1WP82</accession>
<dbReference type="Pfam" id="PF00754">
    <property type="entry name" value="F5_F8_type_C"/>
    <property type="match status" value="2"/>
</dbReference>
<keyword evidence="1" id="KW-1015">Disulfide bond</keyword>
<reference evidence="3" key="1">
    <citation type="submission" date="2022-03" db="EMBL/GenBank/DDBJ databases">
        <authorList>
            <person name="Alioto T."/>
            <person name="Alioto T."/>
            <person name="Gomez Garrido J."/>
        </authorList>
    </citation>
    <scope>NUCLEOTIDE SEQUENCE</scope>
</reference>
<name>A0AAD1WP82_PELCU</name>